<evidence type="ECO:0000313" key="3">
    <source>
        <dbReference type="Proteomes" id="UP000287166"/>
    </source>
</evidence>
<gene>
    <name evidence="2" type="ORF">SCP_0307360</name>
</gene>
<reference evidence="2 3" key="1">
    <citation type="journal article" date="2018" name="Sci. Rep.">
        <title>Genome sequence of the cauliflower mushroom Sparassis crispa (Hanabiratake) and its association with beneficial usage.</title>
        <authorList>
            <person name="Kiyama R."/>
            <person name="Furutani Y."/>
            <person name="Kawaguchi K."/>
            <person name="Nakanishi T."/>
        </authorList>
    </citation>
    <scope>NUCLEOTIDE SEQUENCE [LARGE SCALE GENOMIC DNA]</scope>
</reference>
<dbReference type="RefSeq" id="XP_027611926.1">
    <property type="nucleotide sequence ID" value="XM_027756125.1"/>
</dbReference>
<feature type="compositionally biased region" description="Basic and acidic residues" evidence="1">
    <location>
        <begin position="314"/>
        <end position="395"/>
    </location>
</feature>
<dbReference type="PANTHER" id="PTHR45615">
    <property type="entry name" value="MYOSIN HEAVY CHAIN, NON-MUSCLE"/>
    <property type="match status" value="1"/>
</dbReference>
<feature type="region of interest" description="Disordered" evidence="1">
    <location>
        <begin position="542"/>
        <end position="689"/>
    </location>
</feature>
<feature type="compositionally biased region" description="Polar residues" evidence="1">
    <location>
        <begin position="1012"/>
        <end position="1047"/>
    </location>
</feature>
<feature type="compositionally biased region" description="Polar residues" evidence="1">
    <location>
        <begin position="651"/>
        <end position="661"/>
    </location>
</feature>
<dbReference type="STRING" id="139825.A0A401GFY4"/>
<feature type="compositionally biased region" description="Basic and acidic residues" evidence="1">
    <location>
        <begin position="776"/>
        <end position="797"/>
    </location>
</feature>
<feature type="region of interest" description="Disordered" evidence="1">
    <location>
        <begin position="743"/>
        <end position="881"/>
    </location>
</feature>
<feature type="compositionally biased region" description="Polar residues" evidence="1">
    <location>
        <begin position="1"/>
        <end position="18"/>
    </location>
</feature>
<feature type="region of interest" description="Disordered" evidence="1">
    <location>
        <begin position="915"/>
        <end position="1055"/>
    </location>
</feature>
<feature type="compositionally biased region" description="Basic and acidic residues" evidence="1">
    <location>
        <begin position="743"/>
        <end position="757"/>
    </location>
</feature>
<dbReference type="InParanoid" id="A0A401GFY4"/>
<feature type="region of interest" description="Disordered" evidence="1">
    <location>
        <begin position="279"/>
        <end position="528"/>
    </location>
</feature>
<feature type="compositionally biased region" description="Low complexity" evidence="1">
    <location>
        <begin position="396"/>
        <end position="409"/>
    </location>
</feature>
<feature type="compositionally biased region" description="Low complexity" evidence="1">
    <location>
        <begin position="626"/>
        <end position="640"/>
    </location>
</feature>
<feature type="region of interest" description="Disordered" evidence="1">
    <location>
        <begin position="1"/>
        <end position="72"/>
    </location>
</feature>
<feature type="region of interest" description="Disordered" evidence="1">
    <location>
        <begin position="95"/>
        <end position="116"/>
    </location>
</feature>
<dbReference type="GO" id="GO:0005737">
    <property type="term" value="C:cytoplasm"/>
    <property type="evidence" value="ECO:0007669"/>
    <property type="project" value="TreeGrafter"/>
</dbReference>
<comment type="caution">
    <text evidence="2">The sequence shown here is derived from an EMBL/GenBank/DDBJ whole genome shotgun (WGS) entry which is preliminary data.</text>
</comment>
<keyword evidence="3" id="KW-1185">Reference proteome</keyword>
<dbReference type="Proteomes" id="UP000287166">
    <property type="component" value="Unassembled WGS sequence"/>
</dbReference>
<dbReference type="GO" id="GO:0051015">
    <property type="term" value="F:actin filament binding"/>
    <property type="evidence" value="ECO:0007669"/>
    <property type="project" value="TreeGrafter"/>
</dbReference>
<dbReference type="GO" id="GO:0032982">
    <property type="term" value="C:myosin filament"/>
    <property type="evidence" value="ECO:0007669"/>
    <property type="project" value="TreeGrafter"/>
</dbReference>
<feature type="compositionally biased region" description="Low complexity" evidence="1">
    <location>
        <begin position="934"/>
        <end position="947"/>
    </location>
</feature>
<feature type="region of interest" description="Disordered" evidence="1">
    <location>
        <begin position="131"/>
        <end position="151"/>
    </location>
</feature>
<feature type="compositionally biased region" description="Polar residues" evidence="1">
    <location>
        <begin position="611"/>
        <end position="625"/>
    </location>
</feature>
<dbReference type="GO" id="GO:0000146">
    <property type="term" value="F:microfilament motor activity"/>
    <property type="evidence" value="ECO:0007669"/>
    <property type="project" value="TreeGrafter"/>
</dbReference>
<proteinExistence type="predicted"/>
<dbReference type="PANTHER" id="PTHR45615:SF40">
    <property type="entry name" value="MYOSIN HEAVY CHAIN, NON-MUSCLE"/>
    <property type="match status" value="1"/>
</dbReference>
<dbReference type="GO" id="GO:0016460">
    <property type="term" value="C:myosin II complex"/>
    <property type="evidence" value="ECO:0007669"/>
    <property type="project" value="TreeGrafter"/>
</dbReference>
<evidence type="ECO:0000313" key="2">
    <source>
        <dbReference type="EMBL" id="GBE81013.1"/>
    </source>
</evidence>
<feature type="compositionally biased region" description="Polar residues" evidence="1">
    <location>
        <begin position="574"/>
        <end position="590"/>
    </location>
</feature>
<dbReference type="GeneID" id="38777930"/>
<dbReference type="OrthoDB" id="2804767at2759"/>
<feature type="compositionally biased region" description="Polar residues" evidence="1">
    <location>
        <begin position="449"/>
        <end position="465"/>
    </location>
</feature>
<accession>A0A401GFY4</accession>
<feature type="compositionally biased region" description="Pro residues" evidence="1">
    <location>
        <begin position="856"/>
        <end position="866"/>
    </location>
</feature>
<feature type="compositionally biased region" description="Basic and acidic residues" evidence="1">
    <location>
        <begin position="591"/>
        <end position="610"/>
    </location>
</feature>
<feature type="compositionally biased region" description="Basic and acidic residues" evidence="1">
    <location>
        <begin position="279"/>
        <end position="302"/>
    </location>
</feature>
<protein>
    <submittedName>
        <fullName evidence="2">Uncharacterized protein</fullName>
    </submittedName>
</protein>
<name>A0A401GFY4_9APHY</name>
<organism evidence="2 3">
    <name type="scientific">Sparassis crispa</name>
    <dbReference type="NCBI Taxonomy" id="139825"/>
    <lineage>
        <taxon>Eukaryota</taxon>
        <taxon>Fungi</taxon>
        <taxon>Dikarya</taxon>
        <taxon>Basidiomycota</taxon>
        <taxon>Agaricomycotina</taxon>
        <taxon>Agaricomycetes</taxon>
        <taxon>Polyporales</taxon>
        <taxon>Sparassidaceae</taxon>
        <taxon>Sparassis</taxon>
    </lineage>
</organism>
<evidence type="ECO:0000256" key="1">
    <source>
        <dbReference type="SAM" id="MobiDB-lite"/>
    </source>
</evidence>
<dbReference type="EMBL" id="BFAD01000003">
    <property type="protein sequence ID" value="GBE81013.1"/>
    <property type="molecule type" value="Genomic_DNA"/>
</dbReference>
<sequence>MLVGSSQHGAQSEHSSPLSGFKFTIIGQPPALLQRLGPAQEDSQYSSPSPPSLTSELPSAQEAPRTRPSLLEALSNSGDIILNAEDSSNSLLVPVFPENASTEPPHQPSLVPSPHNTVSQISMTSIRADHTLAGSPRTPTVPATNDDTRTNDYVPIGKGDTTAVLQEHTHLSRPSPSPDLFTFLSLLTQEQADWDEIRNLKEKYQDEYKELLLRKDETQRAVQRELDQANKLFALAESALEKMELLRLKQDQRLSSEKHKAEALAAEAAKLLEQRDQAELQKAMDERRRNEAERQMEEKRQQETAAAEAEAAAEQDRLRKLEEQRASEEANKRRCEEEGRLKAEEDGRRKTKEREAVFVRAQEEKRLQEQEAEEREKLRQQELRKAKVMEQKKAAAADNAARSRAAQLKAKLEKEKSEANSQLSAPPPLPPSTTSISTPPGKERHVATAPTNASSAKAPPYQSSGIVPAAPPPPSLPTMQASLPARPAIDAFGAEPTKSQRSRGAKQPVRVTNPPTALADPSGVPGRSLLTQKGVRLHSTSSRVALPHPAIQGEVLPSSAAETSQRVHTVKIEQLTSDIPRSTGVSNSDALSHKPPSDHEELLDSEDLHSQLKSRPISSLPSRNGASTSSASQLQSNVSSRLLTAKGTHSDPFQASGTGSAPPSDRNPSIAGSKVPEADGVACQSAAPQIPSSELRALAVNGGSSIMPGKLPSPGHSHMMDGGWSSYYHDDPWVNTPRAERMSPIEDRVPEKGDRSLQTDGVLGRPAGDHWSPSPDRGRDLQPRHRGDFVSPQDRHPRGPTIRNHNPAPGPTRKRRRENDDPWLSNEQPPLHRRRPAEMAQETRRIPGAQTRPVEPRSPSPLPPRMYDPRLRSPTTYSARDAVYVGDPAYPDYPSDLLPRNDNWFFPSAYDANGSQPYDYYASQDERRLVSGPAASDSVAQSSSVQDRPGNHSSVAESEYLHDQGRSSLLRRMKAPERRQAGGSTRNDNDDWADHLSYSPPLRASQRGRGATNRSRGNSTASKGSGRQQRPTLQDRLSTNSKQNGKTSDLGARLS</sequence>
<dbReference type="AlphaFoldDB" id="A0A401GFY4"/>